<dbReference type="PANTHER" id="PTHR11710">
    <property type="entry name" value="40S RIBOSOMAL PROTEIN S19"/>
    <property type="match status" value="1"/>
</dbReference>
<dbReference type="SUPFAM" id="SSF46785">
    <property type="entry name" value="Winged helix' DNA-binding domain"/>
    <property type="match status" value="1"/>
</dbReference>
<dbReference type="InterPro" id="IPR013901">
    <property type="entry name" value="Anthrone_oxy"/>
</dbReference>
<organism evidence="5 6">
    <name type="scientific">Fonsecaea nubica</name>
    <dbReference type="NCBI Taxonomy" id="856822"/>
    <lineage>
        <taxon>Eukaryota</taxon>
        <taxon>Fungi</taxon>
        <taxon>Dikarya</taxon>
        <taxon>Ascomycota</taxon>
        <taxon>Pezizomycotina</taxon>
        <taxon>Eurotiomycetes</taxon>
        <taxon>Chaetothyriomycetidae</taxon>
        <taxon>Chaetothyriales</taxon>
        <taxon>Herpotrichiellaceae</taxon>
        <taxon>Fonsecaea</taxon>
    </lineage>
</organism>
<dbReference type="OrthoDB" id="428974at2759"/>
<dbReference type="Proteomes" id="UP000185904">
    <property type="component" value="Unassembled WGS sequence"/>
</dbReference>
<dbReference type="Gene3D" id="1.10.10.10">
    <property type="entry name" value="Winged helix-like DNA-binding domain superfamily/Winged helix DNA-binding domain"/>
    <property type="match status" value="1"/>
</dbReference>
<feature type="compositionally biased region" description="Basic residues" evidence="4">
    <location>
        <begin position="303"/>
        <end position="316"/>
    </location>
</feature>
<feature type="region of interest" description="Disordered" evidence="4">
    <location>
        <begin position="303"/>
        <end position="324"/>
    </location>
</feature>
<dbReference type="GO" id="GO:0003735">
    <property type="term" value="F:structural constituent of ribosome"/>
    <property type="evidence" value="ECO:0007669"/>
    <property type="project" value="InterPro"/>
</dbReference>
<dbReference type="GO" id="GO:0003723">
    <property type="term" value="F:RNA binding"/>
    <property type="evidence" value="ECO:0007669"/>
    <property type="project" value="TreeGrafter"/>
</dbReference>
<evidence type="ECO:0000256" key="2">
    <source>
        <dbReference type="ARBA" id="ARBA00022980"/>
    </source>
</evidence>
<reference evidence="5 6" key="1">
    <citation type="submission" date="2016-03" db="EMBL/GenBank/DDBJ databases">
        <title>The draft genome sequence of Fonsecaea nubica causative agent of cutaneous subcutaneous infection in human host.</title>
        <authorList>
            <person name="Costa F."/>
            <person name="Sybren D.H."/>
            <person name="Raittz R.T."/>
            <person name="Weiss V.A."/>
            <person name="Leao A.C."/>
            <person name="Gomes R."/>
            <person name="De Souza E.M."/>
            <person name="Pedrosa F.O."/>
            <person name="Steffens M.B."/>
            <person name="Bombassaro A."/>
            <person name="Tadra-Sfeir M.Z."/>
            <person name="Moreno L.F."/>
            <person name="Najafzadeh M.J."/>
            <person name="Felipe M.S."/>
            <person name="Teixeira M."/>
            <person name="Sun J."/>
            <person name="Xi L."/>
            <person name="Castro M.A."/>
            <person name="Vicente V.A."/>
        </authorList>
    </citation>
    <scope>NUCLEOTIDE SEQUENCE [LARGE SCALE GENOMIC DNA]</scope>
    <source>
        <strain evidence="5 6">CBS 269.64</strain>
    </source>
</reference>
<dbReference type="GeneID" id="34588403"/>
<name>A0A178D2A0_9EURO</name>
<evidence type="ECO:0000256" key="4">
    <source>
        <dbReference type="SAM" id="MobiDB-lite"/>
    </source>
</evidence>
<evidence type="ECO:0000256" key="3">
    <source>
        <dbReference type="ARBA" id="ARBA00023274"/>
    </source>
</evidence>
<evidence type="ECO:0000313" key="6">
    <source>
        <dbReference type="Proteomes" id="UP000185904"/>
    </source>
</evidence>
<dbReference type="GO" id="GO:0022627">
    <property type="term" value="C:cytosolic small ribosomal subunit"/>
    <property type="evidence" value="ECO:0007669"/>
    <property type="project" value="TreeGrafter"/>
</dbReference>
<dbReference type="GO" id="GO:0006412">
    <property type="term" value="P:translation"/>
    <property type="evidence" value="ECO:0007669"/>
    <property type="project" value="InterPro"/>
</dbReference>
<dbReference type="GO" id="GO:0000028">
    <property type="term" value="P:ribosomal small subunit assembly"/>
    <property type="evidence" value="ECO:0007669"/>
    <property type="project" value="TreeGrafter"/>
</dbReference>
<keyword evidence="6" id="KW-1185">Reference proteome</keyword>
<dbReference type="FunFam" id="1.10.10.10:FF:000118">
    <property type="entry name" value="40S ribosomal protein S19"/>
    <property type="match status" value="1"/>
</dbReference>
<dbReference type="RefSeq" id="XP_022500848.1">
    <property type="nucleotide sequence ID" value="XM_022643280.1"/>
</dbReference>
<feature type="compositionally biased region" description="Polar residues" evidence="4">
    <location>
        <begin position="51"/>
        <end position="66"/>
    </location>
</feature>
<evidence type="ECO:0000256" key="1">
    <source>
        <dbReference type="ARBA" id="ARBA00010014"/>
    </source>
</evidence>
<feature type="region of interest" description="Disordered" evidence="4">
    <location>
        <begin position="339"/>
        <end position="380"/>
    </location>
</feature>
<proteinExistence type="inferred from homology"/>
<dbReference type="AlphaFoldDB" id="A0A178D2A0"/>
<keyword evidence="2 5" id="KW-0689">Ribosomal protein</keyword>
<dbReference type="PANTHER" id="PTHR11710:SF0">
    <property type="entry name" value="40S RIBOSOMAL PROTEIN S19"/>
    <property type="match status" value="1"/>
</dbReference>
<feature type="region of interest" description="Disordered" evidence="4">
    <location>
        <begin position="48"/>
        <end position="68"/>
    </location>
</feature>
<accession>A0A178D2A0</accession>
<keyword evidence="3" id="KW-0687">Ribonucleoprotein</keyword>
<comment type="caution">
    <text evidence="5">The sequence shown here is derived from an EMBL/GenBank/DDBJ whole genome shotgun (WGS) entry which is preliminary data.</text>
</comment>
<protein>
    <submittedName>
        <fullName evidence="5">40S ribosomal protein S19</fullName>
    </submittedName>
</protein>
<dbReference type="InterPro" id="IPR036390">
    <property type="entry name" value="WH_DNA-bd_sf"/>
</dbReference>
<dbReference type="Pfam" id="PF08592">
    <property type="entry name" value="Anthrone_oxy"/>
    <property type="match status" value="1"/>
</dbReference>
<gene>
    <name evidence="5" type="ORF">AYO20_04986</name>
</gene>
<evidence type="ECO:0000313" key="5">
    <source>
        <dbReference type="EMBL" id="OAL35836.1"/>
    </source>
</evidence>
<sequence>MSSKPNTVVLGTALGITSSAIFFGANLSISFLTVPLLLLPSPKPALPVPANSENTNSPTSASSQRPATKLGHLARQWQAAYNIGKKAGPFFALLASGCWLYAAKHLPPEAGLQRQLLWAASGLSVAIVPFTFGVMKRTNDELHRRADAATRDEEDDSKAQAQQGTVESYQTHDLIQWWAQLNFFAANFQDFDDDTKRQPLHQFIATTFPQSIIVIAETPVSTFAIMGGVTVRDVDAQKFIEAYAAFLKRQGKLRVPGWVDTVKTSHSNELPPQSADWFYVRAASVARHVYLRKSVGVGRLRKVHGSTKNRGSRPSHHVNASGAVDRKVMQALEELGILEKVDEDEEGGSGKGGRRITQAGARDLDRIAQTAVEGDEEEED</sequence>
<dbReference type="SMART" id="SM01413">
    <property type="entry name" value="Ribosomal_S19e"/>
    <property type="match status" value="1"/>
</dbReference>
<dbReference type="EMBL" id="LVCJ01000027">
    <property type="protein sequence ID" value="OAL35836.1"/>
    <property type="molecule type" value="Genomic_DNA"/>
</dbReference>
<dbReference type="Pfam" id="PF01090">
    <property type="entry name" value="Ribosomal_S19e"/>
    <property type="match status" value="1"/>
</dbReference>
<dbReference type="InterPro" id="IPR036388">
    <property type="entry name" value="WH-like_DNA-bd_sf"/>
</dbReference>
<comment type="similarity">
    <text evidence="1">Belongs to the eukaryotic ribosomal protein eS19 family.</text>
</comment>
<dbReference type="InterPro" id="IPR001266">
    <property type="entry name" value="Ribosomal_eS19"/>
</dbReference>